<comment type="caution">
    <text evidence="1">The sequence shown here is derived from an EMBL/GenBank/DDBJ whole genome shotgun (WGS) entry which is preliminary data.</text>
</comment>
<gene>
    <name evidence="1" type="ORF">IX56_03125</name>
</gene>
<accession>A0A099GL38</accession>
<dbReference type="AlphaFoldDB" id="A0A099GL38"/>
<dbReference type="InterPro" id="IPR021874">
    <property type="entry name" value="Phage_Mu_Gp27"/>
</dbReference>
<evidence type="ECO:0000313" key="2">
    <source>
        <dbReference type="Proteomes" id="UP000029858"/>
    </source>
</evidence>
<name>A0A099GL38_9RHOB</name>
<sequence>MPPPKKIDSLPAEIREWLQDTLRARGFADYVAITEELNDKLADAGKVVSFHHATVHRFGQEYHQFVRTQETASAWAQGWMLENGLEEEAKRHNVLFQMVTALAFRAMEARMMDEGADIDPKDLHFIGKMLKDIMASAGIRQTMLAAERKLQSERLDAAVAAGDIDAEAAAKARAIMGFA</sequence>
<organism evidence="1 2">
    <name type="scientific">Paracoccus sanguinis</name>
    <dbReference type="NCBI Taxonomy" id="1545044"/>
    <lineage>
        <taxon>Bacteria</taxon>
        <taxon>Pseudomonadati</taxon>
        <taxon>Pseudomonadota</taxon>
        <taxon>Alphaproteobacteria</taxon>
        <taxon>Rhodobacterales</taxon>
        <taxon>Paracoccaceae</taxon>
        <taxon>Paracoccus</taxon>
    </lineage>
</organism>
<dbReference type="RefSeq" id="WP_036707344.1">
    <property type="nucleotide sequence ID" value="NZ_JRKQ01000008.1"/>
</dbReference>
<reference evidence="1 2" key="1">
    <citation type="submission" date="2014-09" db="EMBL/GenBank/DDBJ databases">
        <authorList>
            <person name="McGinnis J.M."/>
            <person name="Wolfgang W.J."/>
        </authorList>
    </citation>
    <scope>NUCLEOTIDE SEQUENCE [LARGE SCALE GENOMIC DNA]</scope>
    <source>
        <strain evidence="1 2">5503</strain>
    </source>
</reference>
<evidence type="ECO:0000313" key="1">
    <source>
        <dbReference type="EMBL" id="KGJ23267.1"/>
    </source>
</evidence>
<evidence type="ECO:0008006" key="3">
    <source>
        <dbReference type="Google" id="ProtNLM"/>
    </source>
</evidence>
<dbReference type="Pfam" id="PF11985">
    <property type="entry name" value="Phage_Mu_Gp27"/>
    <property type="match status" value="1"/>
</dbReference>
<reference evidence="1 2" key="2">
    <citation type="submission" date="2014-10" db="EMBL/GenBank/DDBJ databases">
        <title>Paracoccus sanguinis sp. nov., isolated from clinical specimens of New York State patients.</title>
        <authorList>
            <person name="Mingle L.A."/>
            <person name="Cole J.A."/>
            <person name="Lapierre P."/>
            <person name="Musser K.A."/>
        </authorList>
    </citation>
    <scope>NUCLEOTIDE SEQUENCE [LARGE SCALE GENOMIC DNA]</scope>
    <source>
        <strain evidence="1 2">5503</strain>
    </source>
</reference>
<dbReference type="Proteomes" id="UP000029858">
    <property type="component" value="Unassembled WGS sequence"/>
</dbReference>
<dbReference type="EMBL" id="JRKQ01000008">
    <property type="protein sequence ID" value="KGJ23267.1"/>
    <property type="molecule type" value="Genomic_DNA"/>
</dbReference>
<protein>
    <recommendedName>
        <fullName evidence="3">DUF3486 family protein</fullName>
    </recommendedName>
</protein>
<proteinExistence type="predicted"/>